<evidence type="ECO:0000313" key="1">
    <source>
        <dbReference type="EMBL" id="TVZ73011.1"/>
    </source>
</evidence>
<dbReference type="EMBL" id="VISO01000002">
    <property type="protein sequence ID" value="TVZ73011.1"/>
    <property type="molecule type" value="Genomic_DNA"/>
</dbReference>
<dbReference type="AlphaFoldDB" id="A0A559TEH1"/>
<reference evidence="1 2" key="1">
    <citation type="submission" date="2019-06" db="EMBL/GenBank/DDBJ databases">
        <title>Pac Bio to generate improved reference genome sequences for organisms with transposon mutant libraries (support for FEBA project).</title>
        <authorList>
            <person name="Blow M."/>
        </authorList>
    </citation>
    <scope>NUCLEOTIDE SEQUENCE [LARGE SCALE GENOMIC DNA]</scope>
    <source>
        <strain evidence="1 2">USDA 1844</strain>
    </source>
</reference>
<comment type="caution">
    <text evidence="1">The sequence shown here is derived from an EMBL/GenBank/DDBJ whole genome shotgun (WGS) entry which is preliminary data.</text>
</comment>
<accession>A0A559TEH1</accession>
<sequence>MVRNNAGSVEARASRVAANGEHARDAFFGSIDERVLLNDPTLSYMCLPRRLAAPGLHGWRGAIQSQMRPQPILSDWKFAHR</sequence>
<organism evidence="1 2">
    <name type="scientific">Rhizobium mongolense USDA 1844</name>
    <dbReference type="NCBI Taxonomy" id="1079460"/>
    <lineage>
        <taxon>Bacteria</taxon>
        <taxon>Pseudomonadati</taxon>
        <taxon>Pseudomonadota</taxon>
        <taxon>Alphaproteobacteria</taxon>
        <taxon>Hyphomicrobiales</taxon>
        <taxon>Rhizobiaceae</taxon>
        <taxon>Rhizobium/Agrobacterium group</taxon>
        <taxon>Rhizobium</taxon>
    </lineage>
</organism>
<protein>
    <submittedName>
        <fullName evidence="1">Uncharacterized protein</fullName>
    </submittedName>
</protein>
<name>A0A559TEH1_9HYPH</name>
<proteinExistence type="predicted"/>
<gene>
    <name evidence="1" type="ORF">BCL32_1209</name>
</gene>
<evidence type="ECO:0000313" key="2">
    <source>
        <dbReference type="Proteomes" id="UP000319824"/>
    </source>
</evidence>
<dbReference type="Proteomes" id="UP000319824">
    <property type="component" value="Unassembled WGS sequence"/>
</dbReference>